<comment type="caution">
    <text evidence="2">The sequence shown here is derived from an EMBL/GenBank/DDBJ whole genome shotgun (WGS) entry which is preliminary data.</text>
</comment>
<accession>A0A2P8E4W6</accession>
<protein>
    <submittedName>
        <fullName evidence="2">Uncharacterized protein</fullName>
    </submittedName>
</protein>
<name>A0A2P8E4W6_9BACT</name>
<keyword evidence="1" id="KW-1133">Transmembrane helix</keyword>
<organism evidence="2 3">
    <name type="scientific">Cecembia rubra</name>
    <dbReference type="NCBI Taxonomy" id="1485585"/>
    <lineage>
        <taxon>Bacteria</taxon>
        <taxon>Pseudomonadati</taxon>
        <taxon>Bacteroidota</taxon>
        <taxon>Cytophagia</taxon>
        <taxon>Cytophagales</taxon>
        <taxon>Cyclobacteriaceae</taxon>
        <taxon>Cecembia</taxon>
    </lineage>
</organism>
<dbReference type="Proteomes" id="UP000240708">
    <property type="component" value="Unassembled WGS sequence"/>
</dbReference>
<reference evidence="2 3" key="1">
    <citation type="submission" date="2018-03" db="EMBL/GenBank/DDBJ databases">
        <title>Genomic Encyclopedia of Archaeal and Bacterial Type Strains, Phase II (KMG-II): from individual species to whole genera.</title>
        <authorList>
            <person name="Goeker M."/>
        </authorList>
    </citation>
    <scope>NUCLEOTIDE SEQUENCE [LARGE SCALE GENOMIC DNA]</scope>
    <source>
        <strain evidence="2 3">DSM 28057</strain>
    </source>
</reference>
<keyword evidence="1" id="KW-0472">Membrane</keyword>
<feature type="transmembrane region" description="Helical" evidence="1">
    <location>
        <begin position="44"/>
        <end position="61"/>
    </location>
</feature>
<dbReference type="EMBL" id="PYGF01000005">
    <property type="protein sequence ID" value="PSL04519.1"/>
    <property type="molecule type" value="Genomic_DNA"/>
</dbReference>
<proteinExistence type="predicted"/>
<dbReference type="RefSeq" id="WP_146140092.1">
    <property type="nucleotide sequence ID" value="NZ_JAUVYL010000009.1"/>
</dbReference>
<evidence type="ECO:0000313" key="3">
    <source>
        <dbReference type="Proteomes" id="UP000240708"/>
    </source>
</evidence>
<keyword evidence="3" id="KW-1185">Reference proteome</keyword>
<feature type="transmembrane region" description="Helical" evidence="1">
    <location>
        <begin position="81"/>
        <end position="100"/>
    </location>
</feature>
<sequence length="142" mass="15142">MKLSLISAIMFCMVIIGNTMQVSAQVMSKQDYIEKSQKQKKTGVKLLVGGVIVGTAGAIIFNENFKIYNSTKANDNGTIVGGAMFAVGALAALGSIPYFISSSSNARNAAQISIRNEPFHGTKYAGNFPRSIPSLTYTIPLN</sequence>
<dbReference type="AlphaFoldDB" id="A0A2P8E4W6"/>
<keyword evidence="1" id="KW-0812">Transmembrane</keyword>
<gene>
    <name evidence="2" type="ORF">CLV48_105265</name>
</gene>
<evidence type="ECO:0000256" key="1">
    <source>
        <dbReference type="SAM" id="Phobius"/>
    </source>
</evidence>
<evidence type="ECO:0000313" key="2">
    <source>
        <dbReference type="EMBL" id="PSL04519.1"/>
    </source>
</evidence>
<feature type="transmembrane region" description="Helical" evidence="1">
    <location>
        <begin position="6"/>
        <end position="24"/>
    </location>
</feature>
<dbReference type="OrthoDB" id="1446008at2"/>